<keyword evidence="1" id="KW-1133">Transmembrane helix</keyword>
<dbReference type="PANTHER" id="PTHR40763:SF4">
    <property type="entry name" value="DUF1707 DOMAIN-CONTAINING PROTEIN"/>
    <property type="match status" value="1"/>
</dbReference>
<keyword evidence="1" id="KW-0812">Transmembrane</keyword>
<name>A0ABS4TXA5_9PSEU</name>
<proteinExistence type="predicted"/>
<comment type="caution">
    <text evidence="3">The sequence shown here is derived from an EMBL/GenBank/DDBJ whole genome shotgun (WGS) entry which is preliminary data.</text>
</comment>
<feature type="domain" description="DUF1707" evidence="2">
    <location>
        <begin position="4"/>
        <end position="39"/>
    </location>
</feature>
<protein>
    <recommendedName>
        <fullName evidence="2">DUF1707 domain-containing protein</fullName>
    </recommendedName>
</protein>
<keyword evidence="4" id="KW-1185">Reference proteome</keyword>
<organism evidence="3 4">
    <name type="scientific">Kibdelosporangium banguiense</name>
    <dbReference type="NCBI Taxonomy" id="1365924"/>
    <lineage>
        <taxon>Bacteria</taxon>
        <taxon>Bacillati</taxon>
        <taxon>Actinomycetota</taxon>
        <taxon>Actinomycetes</taxon>
        <taxon>Pseudonocardiales</taxon>
        <taxon>Pseudonocardiaceae</taxon>
        <taxon>Kibdelosporangium</taxon>
    </lineage>
</organism>
<dbReference type="EMBL" id="JAGINW010000001">
    <property type="protein sequence ID" value="MBP2329043.1"/>
    <property type="molecule type" value="Genomic_DNA"/>
</dbReference>
<feature type="domain" description="DUF1707" evidence="2">
    <location>
        <begin position="184"/>
        <end position="234"/>
    </location>
</feature>
<evidence type="ECO:0000313" key="3">
    <source>
        <dbReference type="EMBL" id="MBP2329043.1"/>
    </source>
</evidence>
<keyword evidence="1" id="KW-0472">Membrane</keyword>
<evidence type="ECO:0000313" key="4">
    <source>
        <dbReference type="Proteomes" id="UP001519332"/>
    </source>
</evidence>
<feature type="transmembrane region" description="Helical" evidence="1">
    <location>
        <begin position="292"/>
        <end position="312"/>
    </location>
</feature>
<feature type="transmembrane region" description="Helical" evidence="1">
    <location>
        <begin position="267"/>
        <end position="286"/>
    </location>
</feature>
<gene>
    <name evidence="3" type="ORF">JOF56_009428</name>
</gene>
<dbReference type="RefSeq" id="WP_209645920.1">
    <property type="nucleotide sequence ID" value="NZ_JAGINW010000001.1"/>
</dbReference>
<dbReference type="InterPro" id="IPR012551">
    <property type="entry name" value="DUF1707_SHOCT-like"/>
</dbReference>
<dbReference type="Pfam" id="PF08044">
    <property type="entry name" value="DUF1707"/>
    <property type="match status" value="3"/>
</dbReference>
<evidence type="ECO:0000259" key="2">
    <source>
        <dbReference type="Pfam" id="PF08044"/>
    </source>
</evidence>
<reference evidence="3 4" key="1">
    <citation type="submission" date="2021-03" db="EMBL/GenBank/DDBJ databases">
        <title>Sequencing the genomes of 1000 actinobacteria strains.</title>
        <authorList>
            <person name="Klenk H.-P."/>
        </authorList>
    </citation>
    <scope>NUCLEOTIDE SEQUENCE [LARGE SCALE GENOMIC DNA]</scope>
    <source>
        <strain evidence="3 4">DSM 46670</strain>
    </source>
</reference>
<dbReference type="PANTHER" id="PTHR40763">
    <property type="entry name" value="MEMBRANE PROTEIN-RELATED"/>
    <property type="match status" value="1"/>
</dbReference>
<dbReference type="Proteomes" id="UP001519332">
    <property type="component" value="Unassembled WGS sequence"/>
</dbReference>
<accession>A0ABS4TXA5</accession>
<evidence type="ECO:0000256" key="1">
    <source>
        <dbReference type="SAM" id="Phobius"/>
    </source>
</evidence>
<feature type="domain" description="DUF1707" evidence="2">
    <location>
        <begin position="131"/>
        <end position="181"/>
    </location>
</feature>
<sequence length="383" mass="42382">MDVAREEGRLDEAEYSGRVDSLVTATTRGDLVRMTADLPERKGVREWADGLRVRGVDREDARRWLDETAARGRLSDQEYQQRLVALSTVATYDAVADGAVKPVEAHGLEAAIRRAHRRRDIDLLLASLAERTSDRERQHTVDALTAAHQAGQLDATEYTVRAGRAQKAATDSDLAPLMADLRWRLSESNRQAVADQLKRAFDEGRLNLAEFDERVAAAHAATTEADVAPLVADLAAPPRPKRRGWSDDWFDLVVANSALITAPRHQILKVVGKTYLVAVALVYAYFLVRHTIVAVTVLWLAAIAMLAAGRALRLFAGPVAKREKAALDGLRVDLLRRLRRKHGEIKTITVEYPAVKTYHENGQWKAALRPGGAQLDSAQSRMV</sequence>